<feature type="domain" description="Glucose/Sorbosone dehydrogenase" evidence="3">
    <location>
        <begin position="116"/>
        <end position="279"/>
    </location>
</feature>
<dbReference type="PANTHER" id="PTHR19328:SF13">
    <property type="entry name" value="HIPL1 PROTEIN"/>
    <property type="match status" value="1"/>
</dbReference>
<dbReference type="Gene3D" id="2.120.10.30">
    <property type="entry name" value="TolB, C-terminal domain"/>
    <property type="match status" value="1"/>
</dbReference>
<dbReference type="RefSeq" id="WP_026466865.1">
    <property type="nucleotide sequence ID" value="NZ_KB913032.1"/>
</dbReference>
<dbReference type="AlphaFoldDB" id="A0A229RJK8"/>
<feature type="region of interest" description="Disordered" evidence="1">
    <location>
        <begin position="37"/>
        <end position="85"/>
    </location>
</feature>
<reference evidence="4 5" key="1">
    <citation type="submission" date="2017-07" db="EMBL/GenBank/DDBJ databases">
        <title>Amycolatopsis alba DSM 44262 Genome sequencing and assembly.</title>
        <authorList>
            <person name="Kaur N."/>
            <person name="Mayilraj S."/>
        </authorList>
    </citation>
    <scope>NUCLEOTIDE SEQUENCE [LARGE SCALE GENOMIC DNA]</scope>
    <source>
        <strain evidence="4 5">DSM 44262</strain>
    </source>
</reference>
<dbReference type="EMBL" id="NMQU01000083">
    <property type="protein sequence ID" value="OXM46837.1"/>
    <property type="molecule type" value="Genomic_DNA"/>
</dbReference>
<dbReference type="SUPFAM" id="SSF63829">
    <property type="entry name" value="Calcium-dependent phosphotriesterase"/>
    <property type="match status" value="1"/>
</dbReference>
<feature type="chain" id="PRO_5039537532" evidence="2">
    <location>
        <begin position="28"/>
        <end position="410"/>
    </location>
</feature>
<evidence type="ECO:0000313" key="4">
    <source>
        <dbReference type="EMBL" id="OXM46837.1"/>
    </source>
</evidence>
<name>A0A229RJK8_AMYAL</name>
<dbReference type="Pfam" id="PF07995">
    <property type="entry name" value="GSDH"/>
    <property type="match status" value="1"/>
</dbReference>
<dbReference type="PANTHER" id="PTHR19328">
    <property type="entry name" value="HEDGEHOG-INTERACTING PROTEIN"/>
    <property type="match status" value="1"/>
</dbReference>
<comment type="caution">
    <text evidence="4">The sequence shown here is derived from an EMBL/GenBank/DDBJ whole genome shotgun (WGS) entry which is preliminary data.</text>
</comment>
<keyword evidence="5" id="KW-1185">Reference proteome</keyword>
<evidence type="ECO:0000313" key="5">
    <source>
        <dbReference type="Proteomes" id="UP000215563"/>
    </source>
</evidence>
<organism evidence="4 5">
    <name type="scientific">Amycolatopsis alba DSM 44262</name>
    <dbReference type="NCBI Taxonomy" id="1125972"/>
    <lineage>
        <taxon>Bacteria</taxon>
        <taxon>Bacillati</taxon>
        <taxon>Actinomycetota</taxon>
        <taxon>Actinomycetes</taxon>
        <taxon>Pseudonocardiales</taxon>
        <taxon>Pseudonocardiaceae</taxon>
        <taxon>Amycolatopsis</taxon>
    </lineage>
</organism>
<dbReference type="OrthoDB" id="9770043at2"/>
<keyword evidence="2" id="KW-0732">Signal</keyword>
<proteinExistence type="predicted"/>
<dbReference type="PROSITE" id="PS51257">
    <property type="entry name" value="PROKAR_LIPOPROTEIN"/>
    <property type="match status" value="1"/>
</dbReference>
<evidence type="ECO:0000259" key="3">
    <source>
        <dbReference type="Pfam" id="PF07995"/>
    </source>
</evidence>
<sequence>MRTRYRRKWTAPLAMLACSALMLSGCADFDNTAAGQNFTPVNPPSPEVPPQVGPGGDAGDSGPGGPGRGNGPNQSQTPIPPPQGCKDFDKAVIATCLDTVAAVAAIPGDGTSPSALAGERKSGRIMLAAAGKDPADWATIPVDGSSDGGLSSLALSPGFAEDQLVFAYITTQSDNRVVRLAKGQAPKPVLTGIPKGTTGNRGVIGTDAKGALLVATGDAGNAGLAADPGSLAGKVLRIDTSGKPAPGNPTAGSAVFATGVHSPGGMCRDQTGSRLWLTDRLADKDVLYRLRGGQPLATPAWSWTDKPGVAGCADFVGATGYLTLTTSIAGNLQNLPVTPDGAVTGKPNVVMDGKVGKPPKTFGRLSAMSMVNPQMAVTGTLNKDGGAPVSSDDRVVIVTPSAGAGVNGKD</sequence>
<dbReference type="Proteomes" id="UP000215563">
    <property type="component" value="Unassembled WGS sequence"/>
</dbReference>
<feature type="signal peptide" evidence="2">
    <location>
        <begin position="1"/>
        <end position="27"/>
    </location>
</feature>
<feature type="compositionally biased region" description="Pro residues" evidence="1">
    <location>
        <begin position="41"/>
        <end position="52"/>
    </location>
</feature>
<gene>
    <name evidence="4" type="ORF">CFP75_26365</name>
</gene>
<dbReference type="InterPro" id="IPR012938">
    <property type="entry name" value="Glc/Sorbosone_DH"/>
</dbReference>
<evidence type="ECO:0000256" key="2">
    <source>
        <dbReference type="SAM" id="SignalP"/>
    </source>
</evidence>
<protein>
    <submittedName>
        <fullName evidence="4">Glucose dehydrogenase</fullName>
    </submittedName>
</protein>
<dbReference type="InterPro" id="IPR011042">
    <property type="entry name" value="6-blade_b-propeller_TolB-like"/>
</dbReference>
<accession>A0A229RJK8</accession>
<feature type="compositionally biased region" description="Gly residues" evidence="1">
    <location>
        <begin position="53"/>
        <end position="70"/>
    </location>
</feature>
<evidence type="ECO:0000256" key="1">
    <source>
        <dbReference type="SAM" id="MobiDB-lite"/>
    </source>
</evidence>